<dbReference type="NCBIfam" id="NF040601">
    <property type="entry name" value="TerS_not_xtmA"/>
    <property type="match status" value="1"/>
</dbReference>
<feature type="region of interest" description="Disordered" evidence="1">
    <location>
        <begin position="195"/>
        <end position="226"/>
    </location>
</feature>
<evidence type="ECO:0000313" key="3">
    <source>
        <dbReference type="Proteomes" id="UP000789738"/>
    </source>
</evidence>
<feature type="region of interest" description="Disordered" evidence="1">
    <location>
        <begin position="1"/>
        <end position="34"/>
    </location>
</feature>
<protein>
    <submittedName>
        <fullName evidence="2">Uncharacterized protein</fullName>
    </submittedName>
</protein>
<evidence type="ECO:0000256" key="1">
    <source>
        <dbReference type="SAM" id="MobiDB-lite"/>
    </source>
</evidence>
<organism evidence="2 3">
    <name type="scientific">Clostridium neonatale</name>
    <dbReference type="NCBI Taxonomy" id="137838"/>
    <lineage>
        <taxon>Bacteria</taxon>
        <taxon>Bacillati</taxon>
        <taxon>Bacillota</taxon>
        <taxon>Clostridia</taxon>
        <taxon>Eubacteriales</taxon>
        <taxon>Clostridiaceae</taxon>
        <taxon>Clostridium</taxon>
    </lineage>
</organism>
<accession>A0AA86MMA5</accession>
<feature type="compositionally biased region" description="Low complexity" evidence="1">
    <location>
        <begin position="1"/>
        <end position="13"/>
    </location>
</feature>
<dbReference type="RefSeq" id="WP_210886337.1">
    <property type="nucleotide sequence ID" value="NZ_CAKJVE010000004.1"/>
</dbReference>
<proteinExistence type="predicted"/>
<dbReference type="EMBL" id="CAKJVE010000004">
    <property type="protein sequence ID" value="CAG9705397.1"/>
    <property type="molecule type" value="Genomic_DNA"/>
</dbReference>
<dbReference type="Proteomes" id="UP000789738">
    <property type="component" value="Unassembled WGS sequence"/>
</dbReference>
<gene>
    <name evidence="2" type="ORF">CNEO_41839</name>
</gene>
<comment type="caution">
    <text evidence="2">The sequence shown here is derived from an EMBL/GenBank/DDBJ whole genome shotgun (WGS) entry which is preliminary data.</text>
</comment>
<evidence type="ECO:0000313" key="2">
    <source>
        <dbReference type="EMBL" id="CAG9705397.1"/>
    </source>
</evidence>
<dbReference type="AlphaFoldDB" id="A0AA86MMA5"/>
<sequence length="226" mass="25542">MAGAPKGNTNAKGNKGGAPKGNKNAVGNKGGAPIGNLNNLQHGNYYDPTKHLEKDFLKKYIPTATKNIIKETAESGISALEMLWTNIQIQFAAIIRSQKIMFVKSKNEMIKEIKKSKTKSKTRNTEKTSNNEAEEEFEFQFAWDRQATFLNSQSRAMTTLQNMIIKYEELLHENWELATEEQKLRIQKLKKEIENSIDSNDSDSKKVNSTQKLDSILDQLTGDDNE</sequence>
<name>A0AA86MMA5_9CLOT</name>
<reference evidence="2" key="1">
    <citation type="submission" date="2021-10" db="EMBL/GenBank/DDBJ databases">
        <authorList>
            <person name="Mesa V."/>
        </authorList>
    </citation>
    <scope>NUCLEOTIDE SEQUENCE</scope>
    <source>
        <strain evidence="2">CC3_PB</strain>
    </source>
</reference>